<gene>
    <name evidence="1" type="ORF">A6K76_05410</name>
</gene>
<accession>A0A1C0Z1P3</accession>
<comment type="caution">
    <text evidence="1">The sequence shown here is derived from an EMBL/GenBank/DDBJ whole genome shotgun (WGS) entry which is preliminary data.</text>
</comment>
<reference evidence="1 2" key="1">
    <citation type="submission" date="2016-07" db="EMBL/GenBank/DDBJ databases">
        <title>Caryophanon latum genome sequencing.</title>
        <authorList>
            <person name="Verma A."/>
            <person name="Pal Y."/>
            <person name="Krishnamurthi S."/>
        </authorList>
    </citation>
    <scope>NUCLEOTIDE SEQUENCE [LARGE SCALE GENOMIC DNA]</scope>
    <source>
        <strain evidence="1 2">DSM 14151</strain>
    </source>
</reference>
<sequence length="177" mass="19875">MFFSSLGITTIFAQENTYANNEAIANEVKEETGVDVFDVSLENYEEEFSFLVNDPVFIELEEYLVLSGQDAAFSDSSVQGQWVPIVAQALRLLTSKVGKEGMERGWKIARPYVQKALDAPSLYELDGPGSGGRIIQVRNKKGGSVVFRLDYFPVKHGGKNYLHYHVPTNLKEHHIIF</sequence>
<dbReference type="AlphaFoldDB" id="A0A1C0Z1P3"/>
<proteinExistence type="predicted"/>
<dbReference type="Proteomes" id="UP000093482">
    <property type="component" value="Unassembled WGS sequence"/>
</dbReference>
<name>A0A1C0Z1P3_9BACL</name>
<evidence type="ECO:0000313" key="2">
    <source>
        <dbReference type="Proteomes" id="UP000093482"/>
    </source>
</evidence>
<keyword evidence="2" id="KW-1185">Reference proteome</keyword>
<dbReference type="EMBL" id="MATO01000010">
    <property type="protein sequence ID" value="OCS93361.1"/>
    <property type="molecule type" value="Genomic_DNA"/>
</dbReference>
<organism evidence="1 2">
    <name type="scientific">Caryophanon latum</name>
    <dbReference type="NCBI Taxonomy" id="33977"/>
    <lineage>
        <taxon>Bacteria</taxon>
        <taxon>Bacillati</taxon>
        <taxon>Bacillota</taxon>
        <taxon>Bacilli</taxon>
        <taxon>Bacillales</taxon>
        <taxon>Caryophanaceae</taxon>
        <taxon>Caryophanon</taxon>
    </lineage>
</organism>
<protein>
    <submittedName>
        <fullName evidence="1">Uncharacterized protein</fullName>
    </submittedName>
</protein>
<dbReference type="OrthoDB" id="2943891at2"/>
<evidence type="ECO:0000313" key="1">
    <source>
        <dbReference type="EMBL" id="OCS93361.1"/>
    </source>
</evidence>